<dbReference type="NCBIfam" id="TIGR00078">
    <property type="entry name" value="nadC"/>
    <property type="match status" value="1"/>
</dbReference>
<dbReference type="PATRIC" id="fig|106592.7.peg.85"/>
<evidence type="ECO:0000313" key="15">
    <source>
        <dbReference type="EMBL" id="KOF22061.1"/>
    </source>
</evidence>
<feature type="domain" description="Quinolinate phosphoribosyl transferase C-terminal" evidence="13">
    <location>
        <begin position="118"/>
        <end position="297"/>
    </location>
</feature>
<comment type="function">
    <text evidence="1">Involved in the catabolism of quinolinic acid (QA).</text>
</comment>
<dbReference type="InterPro" id="IPR013785">
    <property type="entry name" value="Aldolase_TIM"/>
</dbReference>
<evidence type="ECO:0000259" key="13">
    <source>
        <dbReference type="Pfam" id="PF01729"/>
    </source>
</evidence>
<dbReference type="InterPro" id="IPR002638">
    <property type="entry name" value="Quinolinate_PRibosylTrfase_C"/>
</dbReference>
<feature type="domain" description="Quinolinate phosphoribosyl transferase N-terminal" evidence="14">
    <location>
        <begin position="31"/>
        <end position="116"/>
    </location>
</feature>
<comment type="pathway">
    <text evidence="2">Cofactor biosynthesis; NAD(+) biosynthesis; nicotinate D-ribonucleotide from quinolinate: step 1/1.</text>
</comment>
<dbReference type="GO" id="GO:0009435">
    <property type="term" value="P:NAD+ biosynthetic process"/>
    <property type="evidence" value="ECO:0007669"/>
    <property type="project" value="UniProtKB-UniPathway"/>
</dbReference>
<dbReference type="PANTHER" id="PTHR32179:SF3">
    <property type="entry name" value="NICOTINATE-NUCLEOTIDE PYROPHOSPHORYLASE [CARBOXYLATING]"/>
    <property type="match status" value="1"/>
</dbReference>
<dbReference type="PIRSF" id="PIRSF006250">
    <property type="entry name" value="NadC_ModD"/>
    <property type="match status" value="1"/>
</dbReference>
<dbReference type="AlphaFoldDB" id="A0A0L8C567"/>
<evidence type="ECO:0000256" key="4">
    <source>
        <dbReference type="ARBA" id="ARBA00011218"/>
    </source>
</evidence>
<dbReference type="InterPro" id="IPR037128">
    <property type="entry name" value="Quinolinate_PRibosylTase_N_sf"/>
</dbReference>
<dbReference type="CDD" id="cd01572">
    <property type="entry name" value="QPRTase"/>
    <property type="match status" value="1"/>
</dbReference>
<sequence length="302" mass="31895">MTAALRPELPALMVEDQVRAALLEDLGRAGDITTLSTIGPEMTATAGMNARDPGVVAGLELARTAFRLVDPSIVFEALVADGDRVAPGTAIARISGRARGLLSAERVGLNFLMHLSGIATYTATFADEIAHTRAKVCCTRKTIPGLRALEKYAVRLGGGSNHRYGLDDAVLIKDNHIAVSGGVAAAVHAARAYCGHLVKIEIEVDGLDQMREALTAAPDVILLDNMGPERLREAVAINAAHWQLGGDAYAADPRRTRLEASGNVKIDTVRAIAETGVDYISTSKITMAAPTLDIGLDVAIKR</sequence>
<comment type="similarity">
    <text evidence="3 12">Belongs to the NadC/ModD family.</text>
</comment>
<dbReference type="SUPFAM" id="SSF51690">
    <property type="entry name" value="Nicotinate/Quinolinate PRTase C-terminal domain-like"/>
    <property type="match status" value="1"/>
</dbReference>
<dbReference type="GO" id="GO:0034213">
    <property type="term" value="P:quinolinate catabolic process"/>
    <property type="evidence" value="ECO:0007669"/>
    <property type="project" value="TreeGrafter"/>
</dbReference>
<evidence type="ECO:0000256" key="6">
    <source>
        <dbReference type="ARBA" id="ARBA00022642"/>
    </source>
</evidence>
<evidence type="ECO:0000256" key="5">
    <source>
        <dbReference type="ARBA" id="ARBA00011944"/>
    </source>
</evidence>
<dbReference type="GO" id="GO:0005737">
    <property type="term" value="C:cytoplasm"/>
    <property type="evidence" value="ECO:0007669"/>
    <property type="project" value="TreeGrafter"/>
</dbReference>
<dbReference type="FunFam" id="3.90.1170.20:FF:000001">
    <property type="entry name" value="Nicotinate-nucleotide diphosphorylase (Carboxylating)"/>
    <property type="match status" value="1"/>
</dbReference>
<dbReference type="InterPro" id="IPR036068">
    <property type="entry name" value="Nicotinate_pribotase-like_C"/>
</dbReference>
<dbReference type="SUPFAM" id="SSF54675">
    <property type="entry name" value="Nicotinate/Quinolinate PRTase N-terminal domain-like"/>
    <property type="match status" value="1"/>
</dbReference>
<gene>
    <name evidence="15" type="ORF">AC244_00365</name>
</gene>
<evidence type="ECO:0000256" key="9">
    <source>
        <dbReference type="ARBA" id="ARBA00033102"/>
    </source>
</evidence>
<keyword evidence="7 12" id="KW-0328">Glycosyltransferase</keyword>
<comment type="catalytic activity">
    <reaction evidence="10">
        <text>nicotinate beta-D-ribonucleotide + CO2 + diphosphate = quinolinate + 5-phospho-alpha-D-ribose 1-diphosphate + 2 H(+)</text>
        <dbReference type="Rhea" id="RHEA:12733"/>
        <dbReference type="ChEBI" id="CHEBI:15378"/>
        <dbReference type="ChEBI" id="CHEBI:16526"/>
        <dbReference type="ChEBI" id="CHEBI:29959"/>
        <dbReference type="ChEBI" id="CHEBI:33019"/>
        <dbReference type="ChEBI" id="CHEBI:57502"/>
        <dbReference type="ChEBI" id="CHEBI:58017"/>
        <dbReference type="EC" id="2.4.2.19"/>
    </reaction>
</comment>
<evidence type="ECO:0000256" key="12">
    <source>
        <dbReference type="PIRNR" id="PIRNR006250"/>
    </source>
</evidence>
<evidence type="ECO:0000259" key="14">
    <source>
        <dbReference type="Pfam" id="PF02749"/>
    </source>
</evidence>
<evidence type="ECO:0000256" key="3">
    <source>
        <dbReference type="ARBA" id="ARBA00009400"/>
    </source>
</evidence>
<accession>A0A0L8C567</accession>
<dbReference type="RefSeq" id="WP_053246886.1">
    <property type="nucleotide sequence ID" value="NZ_LGAP01000001.1"/>
</dbReference>
<evidence type="ECO:0000256" key="8">
    <source>
        <dbReference type="ARBA" id="ARBA00022679"/>
    </source>
</evidence>
<reference evidence="16" key="1">
    <citation type="submission" date="2015-07" db="EMBL/GenBank/DDBJ databases">
        <title>Whole genome sequence of an Ensifer adhaerens strain isolated from a cave pool in the Wind Cave National Park.</title>
        <authorList>
            <person name="Eng W.W.H."/>
            <person name="Gan H.M."/>
            <person name="Barton H.A."/>
            <person name="Savka M.A."/>
        </authorList>
    </citation>
    <scope>NUCLEOTIDE SEQUENCE [LARGE SCALE GENOMIC DNA]</scope>
    <source>
        <strain evidence="16">SD006</strain>
    </source>
</reference>
<evidence type="ECO:0000256" key="10">
    <source>
        <dbReference type="ARBA" id="ARBA00047445"/>
    </source>
</evidence>
<dbReference type="Pfam" id="PF02749">
    <property type="entry name" value="QRPTase_N"/>
    <property type="match status" value="1"/>
</dbReference>
<evidence type="ECO:0000313" key="16">
    <source>
        <dbReference type="Proteomes" id="UP000037425"/>
    </source>
</evidence>
<evidence type="ECO:0000256" key="7">
    <source>
        <dbReference type="ARBA" id="ARBA00022676"/>
    </source>
</evidence>
<evidence type="ECO:0000256" key="2">
    <source>
        <dbReference type="ARBA" id="ARBA00004893"/>
    </source>
</evidence>
<dbReference type="FunFam" id="3.20.20.70:FF:000030">
    <property type="entry name" value="Nicotinate-nucleotide pyrophosphorylase, carboxylating"/>
    <property type="match status" value="1"/>
</dbReference>
<dbReference type="InterPro" id="IPR022412">
    <property type="entry name" value="Quinolinate_PRibosylTrfase_N"/>
</dbReference>
<dbReference type="UniPathway" id="UPA00253">
    <property type="reaction ID" value="UER00331"/>
</dbReference>
<dbReference type="EMBL" id="LGAP01000001">
    <property type="protein sequence ID" value="KOF22061.1"/>
    <property type="molecule type" value="Genomic_DNA"/>
</dbReference>
<comment type="subunit">
    <text evidence="4">Hexamer formed by 3 homodimers.</text>
</comment>
<comment type="caution">
    <text evidence="15">The sequence shown here is derived from an EMBL/GenBank/DDBJ whole genome shotgun (WGS) entry which is preliminary data.</text>
</comment>
<keyword evidence="8 12" id="KW-0808">Transferase</keyword>
<dbReference type="GO" id="GO:0004514">
    <property type="term" value="F:nicotinate-nucleotide diphosphorylase (carboxylating) activity"/>
    <property type="evidence" value="ECO:0007669"/>
    <property type="project" value="UniProtKB-EC"/>
</dbReference>
<dbReference type="OrthoDB" id="9782546at2"/>
<dbReference type="Pfam" id="PF01729">
    <property type="entry name" value="QRPTase_C"/>
    <property type="match status" value="1"/>
</dbReference>
<dbReference type="InterPro" id="IPR027277">
    <property type="entry name" value="NadC/ModD"/>
</dbReference>
<evidence type="ECO:0000256" key="1">
    <source>
        <dbReference type="ARBA" id="ARBA00003237"/>
    </source>
</evidence>
<dbReference type="Proteomes" id="UP000037425">
    <property type="component" value="Unassembled WGS sequence"/>
</dbReference>
<dbReference type="PANTHER" id="PTHR32179">
    <property type="entry name" value="NICOTINATE-NUCLEOTIDE PYROPHOSPHORYLASE [CARBOXYLATING]"/>
    <property type="match status" value="1"/>
</dbReference>
<protein>
    <recommendedName>
        <fullName evidence="11">Probable nicotinate-nucleotide pyrophosphorylase [carboxylating]</fullName>
        <ecNumber evidence="5">2.4.2.19</ecNumber>
    </recommendedName>
    <alternativeName>
        <fullName evidence="9">Quinolinate phosphoribosyltransferase [decarboxylating]</fullName>
    </alternativeName>
</protein>
<dbReference type="Gene3D" id="3.20.20.70">
    <property type="entry name" value="Aldolase class I"/>
    <property type="match status" value="1"/>
</dbReference>
<dbReference type="EC" id="2.4.2.19" evidence="5"/>
<keyword evidence="6" id="KW-0662">Pyridine nucleotide biosynthesis</keyword>
<evidence type="ECO:0000256" key="11">
    <source>
        <dbReference type="ARBA" id="ARBA00069173"/>
    </source>
</evidence>
<proteinExistence type="inferred from homology"/>
<dbReference type="Gene3D" id="3.90.1170.20">
    <property type="entry name" value="Quinolinate phosphoribosyl transferase, N-terminal domain"/>
    <property type="match status" value="1"/>
</dbReference>
<organism evidence="15 16">
    <name type="scientific">Ensifer adhaerens</name>
    <name type="common">Sinorhizobium morelense</name>
    <dbReference type="NCBI Taxonomy" id="106592"/>
    <lineage>
        <taxon>Bacteria</taxon>
        <taxon>Pseudomonadati</taxon>
        <taxon>Pseudomonadota</taxon>
        <taxon>Alphaproteobacteria</taxon>
        <taxon>Hyphomicrobiales</taxon>
        <taxon>Rhizobiaceae</taxon>
        <taxon>Sinorhizobium/Ensifer group</taxon>
        <taxon>Ensifer</taxon>
    </lineage>
</organism>
<dbReference type="InterPro" id="IPR004393">
    <property type="entry name" value="NadC"/>
</dbReference>
<name>A0A0L8C567_ENSAD</name>